<dbReference type="InterPro" id="IPR015410">
    <property type="entry name" value="DUF1985"/>
</dbReference>
<proteinExistence type="predicted"/>
<dbReference type="Proteomes" id="UP000824120">
    <property type="component" value="Chromosome 8"/>
</dbReference>
<sequence length="109" mass="12602">MFIVKVNGTVLCFGIKEFAAVIGLKCGLVGNFVLDPSISNRLIQKYFGKMNKVPKLDFLNKFKEVDYFESEDRFNIGVLYFISTFLIDSEASKTTIPKRYFNLFETKYK</sequence>
<accession>A0A9J5XSJ4</accession>
<keyword evidence="3" id="KW-1185">Reference proteome</keyword>
<dbReference type="Pfam" id="PF09331">
    <property type="entry name" value="DUF1985"/>
    <property type="match status" value="1"/>
</dbReference>
<dbReference type="PANTHER" id="PTHR48449">
    <property type="entry name" value="DUF1985 DOMAIN-CONTAINING PROTEIN"/>
    <property type="match status" value="1"/>
</dbReference>
<feature type="domain" description="DUF1985" evidence="1">
    <location>
        <begin position="3"/>
        <end position="103"/>
    </location>
</feature>
<evidence type="ECO:0000259" key="1">
    <source>
        <dbReference type="Pfam" id="PF09331"/>
    </source>
</evidence>
<evidence type="ECO:0000313" key="3">
    <source>
        <dbReference type="Proteomes" id="UP000824120"/>
    </source>
</evidence>
<evidence type="ECO:0000313" key="2">
    <source>
        <dbReference type="EMBL" id="KAG5591275.1"/>
    </source>
</evidence>
<protein>
    <recommendedName>
        <fullName evidence="1">DUF1985 domain-containing protein</fullName>
    </recommendedName>
</protein>
<dbReference type="EMBL" id="JACXVP010000008">
    <property type="protein sequence ID" value="KAG5591275.1"/>
    <property type="molecule type" value="Genomic_DNA"/>
</dbReference>
<reference evidence="2 3" key="1">
    <citation type="submission" date="2020-09" db="EMBL/GenBank/DDBJ databases">
        <title>De no assembly of potato wild relative species, Solanum commersonii.</title>
        <authorList>
            <person name="Cho K."/>
        </authorList>
    </citation>
    <scope>NUCLEOTIDE SEQUENCE [LARGE SCALE GENOMIC DNA]</scope>
    <source>
        <strain evidence="2">LZ3.2</strain>
        <tissue evidence="2">Leaf</tissue>
    </source>
</reference>
<name>A0A9J5XSJ4_SOLCO</name>
<gene>
    <name evidence="2" type="ORF">H5410_041789</name>
</gene>
<dbReference type="OrthoDB" id="1930729at2759"/>
<comment type="caution">
    <text evidence="2">The sequence shown here is derived from an EMBL/GenBank/DDBJ whole genome shotgun (WGS) entry which is preliminary data.</text>
</comment>
<dbReference type="AlphaFoldDB" id="A0A9J5XSJ4"/>
<dbReference type="PANTHER" id="PTHR48449:SF1">
    <property type="entry name" value="DUF1985 DOMAIN-CONTAINING PROTEIN"/>
    <property type="match status" value="1"/>
</dbReference>
<organism evidence="2 3">
    <name type="scientific">Solanum commersonii</name>
    <name type="common">Commerson's wild potato</name>
    <name type="synonym">Commerson's nightshade</name>
    <dbReference type="NCBI Taxonomy" id="4109"/>
    <lineage>
        <taxon>Eukaryota</taxon>
        <taxon>Viridiplantae</taxon>
        <taxon>Streptophyta</taxon>
        <taxon>Embryophyta</taxon>
        <taxon>Tracheophyta</taxon>
        <taxon>Spermatophyta</taxon>
        <taxon>Magnoliopsida</taxon>
        <taxon>eudicotyledons</taxon>
        <taxon>Gunneridae</taxon>
        <taxon>Pentapetalae</taxon>
        <taxon>asterids</taxon>
        <taxon>lamiids</taxon>
        <taxon>Solanales</taxon>
        <taxon>Solanaceae</taxon>
        <taxon>Solanoideae</taxon>
        <taxon>Solaneae</taxon>
        <taxon>Solanum</taxon>
    </lineage>
</organism>